<name>A0A164N1W5_9AGAM</name>
<dbReference type="GO" id="GO:0006260">
    <property type="term" value="P:DNA replication"/>
    <property type="evidence" value="ECO:0007669"/>
    <property type="project" value="InterPro"/>
</dbReference>
<dbReference type="STRING" id="1314777.A0A164N1W5"/>
<dbReference type="GO" id="GO:0006298">
    <property type="term" value="P:mismatch repair"/>
    <property type="evidence" value="ECO:0007669"/>
    <property type="project" value="TreeGrafter"/>
</dbReference>
<protein>
    <recommendedName>
        <fullName evidence="6">Replication factor A protein 3</fullName>
    </recommendedName>
</protein>
<accession>A0A164N1W5</accession>
<dbReference type="SUPFAM" id="SSF50249">
    <property type="entry name" value="Nucleic acid-binding proteins"/>
    <property type="match status" value="1"/>
</dbReference>
<dbReference type="Pfam" id="PF08661">
    <property type="entry name" value="Rep_fac-A_3"/>
    <property type="match status" value="1"/>
</dbReference>
<dbReference type="AlphaFoldDB" id="A0A164N1W5"/>
<comment type="subcellular location">
    <subcellularLocation>
        <location evidence="1">Nucleus</location>
    </subcellularLocation>
</comment>
<dbReference type="GO" id="GO:0006289">
    <property type="term" value="P:nucleotide-excision repair"/>
    <property type="evidence" value="ECO:0007669"/>
    <property type="project" value="TreeGrafter"/>
</dbReference>
<evidence type="ECO:0000256" key="2">
    <source>
        <dbReference type="ARBA" id="ARBA00009761"/>
    </source>
</evidence>
<comment type="similarity">
    <text evidence="2">Belongs to the replication factor A protein 3 family.</text>
</comment>
<evidence type="ECO:0000256" key="1">
    <source>
        <dbReference type="ARBA" id="ARBA00004123"/>
    </source>
</evidence>
<dbReference type="GO" id="GO:0003684">
    <property type="term" value="F:damaged DNA binding"/>
    <property type="evidence" value="ECO:0007669"/>
    <property type="project" value="TreeGrafter"/>
</dbReference>
<evidence type="ECO:0008006" key="6">
    <source>
        <dbReference type="Google" id="ProtNLM"/>
    </source>
</evidence>
<dbReference type="Proteomes" id="UP000076722">
    <property type="component" value="Unassembled WGS sequence"/>
</dbReference>
<dbReference type="PANTHER" id="PTHR15114:SF1">
    <property type="entry name" value="REPLICATION PROTEIN A 14 KDA SUBUNIT"/>
    <property type="match status" value="1"/>
</dbReference>
<dbReference type="EMBL" id="KV419453">
    <property type="protein sequence ID" value="KZS87271.1"/>
    <property type="molecule type" value="Genomic_DNA"/>
</dbReference>
<dbReference type="GO" id="GO:0003697">
    <property type="term" value="F:single-stranded DNA binding"/>
    <property type="evidence" value="ECO:0007669"/>
    <property type="project" value="TreeGrafter"/>
</dbReference>
<dbReference type="GO" id="GO:0005662">
    <property type="term" value="C:DNA replication factor A complex"/>
    <property type="evidence" value="ECO:0007669"/>
    <property type="project" value="TreeGrafter"/>
</dbReference>
<reference evidence="4 5" key="1">
    <citation type="journal article" date="2016" name="Mol. Biol. Evol.">
        <title>Comparative Genomics of Early-Diverging Mushroom-Forming Fungi Provides Insights into the Origins of Lignocellulose Decay Capabilities.</title>
        <authorList>
            <person name="Nagy L.G."/>
            <person name="Riley R."/>
            <person name="Tritt A."/>
            <person name="Adam C."/>
            <person name="Daum C."/>
            <person name="Floudas D."/>
            <person name="Sun H."/>
            <person name="Yadav J.S."/>
            <person name="Pangilinan J."/>
            <person name="Larsson K.H."/>
            <person name="Matsuura K."/>
            <person name="Barry K."/>
            <person name="Labutti K."/>
            <person name="Kuo R."/>
            <person name="Ohm R.A."/>
            <person name="Bhattacharya S.S."/>
            <person name="Shirouzu T."/>
            <person name="Yoshinaga Y."/>
            <person name="Martin F.M."/>
            <person name="Grigoriev I.V."/>
            <person name="Hibbett D.S."/>
        </authorList>
    </citation>
    <scope>NUCLEOTIDE SEQUENCE [LARGE SCALE GENOMIC DNA]</scope>
    <source>
        <strain evidence="4 5">HHB9708</strain>
    </source>
</reference>
<organism evidence="4 5">
    <name type="scientific">Sistotremastrum niveocremeum HHB9708</name>
    <dbReference type="NCBI Taxonomy" id="1314777"/>
    <lineage>
        <taxon>Eukaryota</taxon>
        <taxon>Fungi</taxon>
        <taxon>Dikarya</taxon>
        <taxon>Basidiomycota</taxon>
        <taxon>Agaricomycotina</taxon>
        <taxon>Agaricomycetes</taxon>
        <taxon>Sistotremastrales</taxon>
        <taxon>Sistotremastraceae</taxon>
        <taxon>Sertulicium</taxon>
        <taxon>Sertulicium niveocremeum</taxon>
    </lineage>
</organism>
<keyword evidence="5" id="KW-1185">Reference proteome</keyword>
<evidence type="ECO:0000256" key="3">
    <source>
        <dbReference type="ARBA" id="ARBA00023242"/>
    </source>
</evidence>
<dbReference type="OrthoDB" id="188186at2759"/>
<dbReference type="Gene3D" id="2.40.50.140">
    <property type="entry name" value="Nucleic acid-binding proteins"/>
    <property type="match status" value="1"/>
</dbReference>
<dbReference type="GO" id="GO:0035861">
    <property type="term" value="C:site of double-strand break"/>
    <property type="evidence" value="ECO:0007669"/>
    <property type="project" value="TreeGrafter"/>
</dbReference>
<dbReference type="InterPro" id="IPR012340">
    <property type="entry name" value="NA-bd_OB-fold"/>
</dbReference>
<evidence type="ECO:0000313" key="5">
    <source>
        <dbReference type="Proteomes" id="UP000076722"/>
    </source>
</evidence>
<dbReference type="PANTHER" id="PTHR15114">
    <property type="entry name" value="REPLICATION PROTEIN A3"/>
    <property type="match status" value="1"/>
</dbReference>
<keyword evidence="3" id="KW-0539">Nucleus</keyword>
<evidence type="ECO:0000313" key="4">
    <source>
        <dbReference type="EMBL" id="KZS87271.1"/>
    </source>
</evidence>
<dbReference type="InterPro" id="IPR013970">
    <property type="entry name" value="Rfa2"/>
</dbReference>
<sequence length="108" mass="12021">MAQIEDVRINGKMMGEYVGKIARMVGKVNRVVDRSAVFTTSDGMTISVTLLPDAKITDTIVEFVGQVVNDTTLKMLAVYNMGDDEDLLSVVDQTVELIHKPQFSNMFY</sequence>
<gene>
    <name evidence="4" type="ORF">SISNIDRAFT_491229</name>
</gene>
<proteinExistence type="inferred from homology"/>
<dbReference type="GO" id="GO:0000724">
    <property type="term" value="P:double-strand break repair via homologous recombination"/>
    <property type="evidence" value="ECO:0007669"/>
    <property type="project" value="TreeGrafter"/>
</dbReference>
<dbReference type="GO" id="GO:0006284">
    <property type="term" value="P:base-excision repair"/>
    <property type="evidence" value="ECO:0007669"/>
    <property type="project" value="TreeGrafter"/>
</dbReference>